<dbReference type="RefSeq" id="WP_330078662.1">
    <property type="nucleotide sequence ID" value="NZ_JAZDCU010000001.1"/>
</dbReference>
<dbReference type="PANTHER" id="PTHR36509">
    <property type="entry name" value="BLL3101 PROTEIN"/>
    <property type="match status" value="1"/>
</dbReference>
<feature type="domain" description="DUF1214" evidence="1">
    <location>
        <begin position="357"/>
        <end position="462"/>
    </location>
</feature>
<dbReference type="InterPro" id="IPR010679">
    <property type="entry name" value="DUF1254"/>
</dbReference>
<reference evidence="3 4" key="1">
    <citation type="submission" date="2024-01" db="EMBL/GenBank/DDBJ databases">
        <title>Unpublished Manusciprt.</title>
        <authorList>
            <person name="Duman M."/>
            <person name="Valdes E.G."/>
            <person name="Ajmi N."/>
            <person name="Altun S."/>
            <person name="Saticioglu I.B."/>
        </authorList>
    </citation>
    <scope>NUCLEOTIDE SEQUENCE [LARGE SCALE GENOMIC DNA]</scope>
    <source>
        <strain evidence="3 4">120P</strain>
    </source>
</reference>
<dbReference type="AlphaFoldDB" id="A0AB35WL51"/>
<dbReference type="Pfam" id="PF06742">
    <property type="entry name" value="DUF1214"/>
    <property type="match status" value="1"/>
</dbReference>
<accession>A0AB35WL51</accession>
<dbReference type="SUPFAM" id="SSF160935">
    <property type="entry name" value="VPA0735-like"/>
    <property type="match status" value="1"/>
</dbReference>
<dbReference type="Gene3D" id="1.10.3360.10">
    <property type="entry name" value="VPA0735-like domain"/>
    <property type="match status" value="1"/>
</dbReference>
<evidence type="ECO:0000259" key="2">
    <source>
        <dbReference type="Pfam" id="PF06863"/>
    </source>
</evidence>
<dbReference type="InterPro" id="IPR037050">
    <property type="entry name" value="DUF1254_sf"/>
</dbReference>
<feature type="domain" description="DUF1254" evidence="2">
    <location>
        <begin position="76"/>
        <end position="207"/>
    </location>
</feature>
<dbReference type="InterPro" id="IPR010621">
    <property type="entry name" value="DUF1214"/>
</dbReference>
<evidence type="ECO:0000313" key="3">
    <source>
        <dbReference type="EMBL" id="MEE1865090.1"/>
    </source>
</evidence>
<proteinExistence type="predicted"/>
<organism evidence="3 4">
    <name type="scientific">Pseudomonas auratipiscis</name>
    <dbReference type="NCBI Taxonomy" id="3115853"/>
    <lineage>
        <taxon>Bacteria</taxon>
        <taxon>Pseudomonadati</taxon>
        <taxon>Pseudomonadota</taxon>
        <taxon>Gammaproteobacteria</taxon>
        <taxon>Pseudomonadales</taxon>
        <taxon>Pseudomonadaceae</taxon>
        <taxon>Pseudomonas</taxon>
    </lineage>
</organism>
<protein>
    <submittedName>
        <fullName evidence="3">DUF1254 domain-containing protein</fullName>
    </submittedName>
</protein>
<keyword evidence="4" id="KW-1185">Reference proteome</keyword>
<evidence type="ECO:0000259" key="1">
    <source>
        <dbReference type="Pfam" id="PF06742"/>
    </source>
</evidence>
<dbReference type="Pfam" id="PF06863">
    <property type="entry name" value="DUF1254"/>
    <property type="match status" value="1"/>
</dbReference>
<dbReference type="Proteomes" id="UP001307839">
    <property type="component" value="Unassembled WGS sequence"/>
</dbReference>
<sequence>MRHHFGLNRPTTATVLVLLALLVIMFQKAPAAASQSQITTRVMESRAMEAALWGMPLLNFNAMRQAYFRDAGAQYNDIMYWSRPSDWRNQTATPNHSTLYVMFFINLKDGPVVVDIPATQEAGLYGTLIDAWTTPMVNVGNKGQDQGKGGRYLVLPPGYSGQVPAGYVPVQSKTFNNYSLLRVITRSGGEKDLAHGVDYLKNMKVYPLGGTGSSSSGRFIDMADKVYDALPKFDDSLYDSLATMVIEEPMQERDVAIMGQFRTLGIGKTLHFNPDPQQRKLLDTAAKQAQAYLMTGYEQSGLAIWSGQRKWRTLADPKTSLASGVTFVLPDQDLLLDERAFAWFAMFGPVVPPTPHVYMKSYETGAGQLLDGSKRYRLRIPANAPAKEFWSVDAYDASTGGFIRKAPVVGLDSYDKKLKRNADGTVDLYFAPEPPPGQESNWISTQAGQRFFTLFRIYGPEQAIKDRSWVLNDIEQIN</sequence>
<gene>
    <name evidence="3" type="ORF">V0R53_01650</name>
</gene>
<dbReference type="Gene3D" id="2.60.40.1610">
    <property type="entry name" value="Domain of unknown function DUF1254"/>
    <property type="match status" value="1"/>
</dbReference>
<comment type="caution">
    <text evidence="3">The sequence shown here is derived from an EMBL/GenBank/DDBJ whole genome shotgun (WGS) entry which is preliminary data.</text>
</comment>
<name>A0AB35WL51_9PSED</name>
<dbReference type="PANTHER" id="PTHR36509:SF3">
    <property type="entry name" value="SIGNAL PEPTIDE PROTEIN"/>
    <property type="match status" value="1"/>
</dbReference>
<dbReference type="InterPro" id="IPR037049">
    <property type="entry name" value="DUF1214_C_sf"/>
</dbReference>
<evidence type="ECO:0000313" key="4">
    <source>
        <dbReference type="Proteomes" id="UP001307839"/>
    </source>
</evidence>
<dbReference type="EMBL" id="JAZDQP010000001">
    <property type="protein sequence ID" value="MEE1865090.1"/>
    <property type="molecule type" value="Genomic_DNA"/>
</dbReference>
<dbReference type="Gene3D" id="2.60.120.600">
    <property type="entry name" value="Domain of unknown function DUF1214, C-terminal domain"/>
    <property type="match status" value="1"/>
</dbReference>